<dbReference type="PROSITE" id="PS50941">
    <property type="entry name" value="CHIT_BIND_I_2"/>
    <property type="match status" value="1"/>
</dbReference>
<feature type="disulfide bond" evidence="3">
    <location>
        <begin position="127"/>
        <end position="142"/>
    </location>
</feature>
<evidence type="ECO:0000313" key="7">
    <source>
        <dbReference type="Proteomes" id="UP000789572"/>
    </source>
</evidence>
<dbReference type="EMBL" id="CAJVPJ010001863">
    <property type="protein sequence ID" value="CAG8606016.1"/>
    <property type="molecule type" value="Genomic_DNA"/>
</dbReference>
<dbReference type="Gene3D" id="3.30.60.10">
    <property type="entry name" value="Endochitinase-like"/>
    <property type="match status" value="1"/>
</dbReference>
<keyword evidence="2 4" id="KW-0732">Signal</keyword>
<keyword evidence="7" id="KW-1185">Reference proteome</keyword>
<keyword evidence="1 3" id="KW-0147">Chitin-binding</keyword>
<evidence type="ECO:0000256" key="1">
    <source>
        <dbReference type="ARBA" id="ARBA00022669"/>
    </source>
</evidence>
<accession>A0A9N9GJ89</accession>
<feature type="disulfide bond" evidence="3">
    <location>
        <begin position="141"/>
        <end position="155"/>
    </location>
</feature>
<dbReference type="Pfam" id="PF10342">
    <property type="entry name" value="Kre9_KNH"/>
    <property type="match status" value="1"/>
</dbReference>
<feature type="signal peptide" evidence="4">
    <location>
        <begin position="1"/>
        <end position="22"/>
    </location>
</feature>
<proteinExistence type="predicted"/>
<evidence type="ECO:0000313" key="6">
    <source>
        <dbReference type="EMBL" id="CAG8606016.1"/>
    </source>
</evidence>
<comment type="caution">
    <text evidence="6">The sequence shown here is derived from an EMBL/GenBank/DDBJ whole genome shotgun (WGS) entry which is preliminary data.</text>
</comment>
<protein>
    <submittedName>
        <fullName evidence="6">10515_t:CDS:1</fullName>
    </submittedName>
</protein>
<dbReference type="InterPro" id="IPR001002">
    <property type="entry name" value="Chitin-bd_1"/>
</dbReference>
<gene>
    <name evidence="6" type="ORF">POCULU_LOCUS7712</name>
</gene>
<reference evidence="6" key="1">
    <citation type="submission" date="2021-06" db="EMBL/GenBank/DDBJ databases">
        <authorList>
            <person name="Kallberg Y."/>
            <person name="Tangrot J."/>
            <person name="Rosling A."/>
        </authorList>
    </citation>
    <scope>NUCLEOTIDE SEQUENCE</scope>
    <source>
        <strain evidence="6">IA702</strain>
    </source>
</reference>
<organism evidence="6 7">
    <name type="scientific">Paraglomus occultum</name>
    <dbReference type="NCBI Taxonomy" id="144539"/>
    <lineage>
        <taxon>Eukaryota</taxon>
        <taxon>Fungi</taxon>
        <taxon>Fungi incertae sedis</taxon>
        <taxon>Mucoromycota</taxon>
        <taxon>Glomeromycotina</taxon>
        <taxon>Glomeromycetes</taxon>
        <taxon>Paraglomerales</taxon>
        <taxon>Paraglomeraceae</taxon>
        <taxon>Paraglomus</taxon>
    </lineage>
</organism>
<comment type="caution">
    <text evidence="3">Lacks conserved residue(s) required for the propagation of feature annotation.</text>
</comment>
<dbReference type="Proteomes" id="UP000789572">
    <property type="component" value="Unassembled WGS sequence"/>
</dbReference>
<dbReference type="InterPro" id="IPR018466">
    <property type="entry name" value="Kre9/Knh1-like_N"/>
</dbReference>
<dbReference type="GO" id="GO:0008061">
    <property type="term" value="F:chitin binding"/>
    <property type="evidence" value="ECO:0007669"/>
    <property type="project" value="UniProtKB-UniRule"/>
</dbReference>
<dbReference type="OrthoDB" id="2269410at2759"/>
<dbReference type="InterPro" id="IPR018371">
    <property type="entry name" value="Chitin-binding_1_CS"/>
</dbReference>
<keyword evidence="3" id="KW-1015">Disulfide bond</keyword>
<name>A0A9N9GJ89_9GLOM</name>
<dbReference type="PROSITE" id="PS00026">
    <property type="entry name" value="CHIT_BIND_I_1"/>
    <property type="match status" value="1"/>
</dbReference>
<evidence type="ECO:0000259" key="5">
    <source>
        <dbReference type="PROSITE" id="PS50941"/>
    </source>
</evidence>
<evidence type="ECO:0000256" key="2">
    <source>
        <dbReference type="ARBA" id="ARBA00022729"/>
    </source>
</evidence>
<dbReference type="AlphaFoldDB" id="A0A9N9GJ89"/>
<feature type="domain" description="Chitin-binding type-1" evidence="5">
    <location>
        <begin position="124"/>
        <end position="171"/>
    </location>
</feature>
<evidence type="ECO:0000256" key="4">
    <source>
        <dbReference type="SAM" id="SignalP"/>
    </source>
</evidence>
<dbReference type="InterPro" id="IPR036861">
    <property type="entry name" value="Endochitinase-like_sf"/>
</dbReference>
<dbReference type="Pfam" id="PF00187">
    <property type="entry name" value="Chitin_bind_1"/>
    <property type="match status" value="1"/>
</dbReference>
<evidence type="ECO:0000256" key="3">
    <source>
        <dbReference type="PROSITE-ProRule" id="PRU00261"/>
    </source>
</evidence>
<dbReference type="SUPFAM" id="SSF57016">
    <property type="entry name" value="Plant lectins/antimicrobial peptides"/>
    <property type="match status" value="1"/>
</dbReference>
<sequence>MHSSKLYFTLAFLFVSAMFSNAAYNITTPGTGVVWNATEAVQVLWTGTDEPEVDVNLLYGPADNLTLFAVLCSNVSSSLGECNYTVDPSIPSGINYAVSVGKLPEAYSYSSYFTIQTANPLPANTGCLNNGGYNCTQTLPCCSASGYCGATDAYCGTGCAPQFSFNGVCSVPPPPAPPSSKF</sequence>
<feature type="chain" id="PRO_5040464651" evidence="4">
    <location>
        <begin position="23"/>
        <end position="182"/>
    </location>
</feature>